<feature type="domain" description="Glycoside hydrolase 131 catalytic N-terminal" evidence="2">
    <location>
        <begin position="59"/>
        <end position="259"/>
    </location>
</feature>
<gene>
    <name evidence="3" type="ORF">BCR34DRAFT_471879</name>
</gene>
<evidence type="ECO:0000256" key="1">
    <source>
        <dbReference type="SAM" id="SignalP"/>
    </source>
</evidence>
<evidence type="ECO:0000313" key="3">
    <source>
        <dbReference type="EMBL" id="ORY19452.1"/>
    </source>
</evidence>
<dbReference type="InterPro" id="IPR041524">
    <property type="entry name" value="GH131_N"/>
</dbReference>
<keyword evidence="4" id="KW-1185">Reference proteome</keyword>
<evidence type="ECO:0000259" key="2">
    <source>
        <dbReference type="Pfam" id="PF18271"/>
    </source>
</evidence>
<accession>A0A1Y2AAC3</accession>
<reference evidence="3 4" key="1">
    <citation type="submission" date="2016-07" db="EMBL/GenBank/DDBJ databases">
        <title>Pervasive Adenine N6-methylation of Active Genes in Fungi.</title>
        <authorList>
            <consortium name="DOE Joint Genome Institute"/>
            <person name="Mondo S.J."/>
            <person name="Dannebaum R.O."/>
            <person name="Kuo R.C."/>
            <person name="Labutti K."/>
            <person name="Haridas S."/>
            <person name="Kuo A."/>
            <person name="Salamov A."/>
            <person name="Ahrendt S.R."/>
            <person name="Lipzen A."/>
            <person name="Sullivan W."/>
            <person name="Andreopoulos W.B."/>
            <person name="Clum A."/>
            <person name="Lindquist E."/>
            <person name="Daum C."/>
            <person name="Ramamoorthy G.K."/>
            <person name="Gryganskyi A."/>
            <person name="Culley D."/>
            <person name="Magnuson J.K."/>
            <person name="James T.Y."/>
            <person name="O'Malley M.A."/>
            <person name="Stajich J.E."/>
            <person name="Spatafora J.W."/>
            <person name="Visel A."/>
            <person name="Grigoriev I.V."/>
        </authorList>
    </citation>
    <scope>NUCLEOTIDE SEQUENCE [LARGE SCALE GENOMIC DNA]</scope>
    <source>
        <strain evidence="3 4">CBS 115471</strain>
    </source>
</reference>
<comment type="caution">
    <text evidence="3">The sequence shown here is derived from an EMBL/GenBank/DDBJ whole genome shotgun (WGS) entry which is preliminary data.</text>
</comment>
<dbReference type="Proteomes" id="UP000193144">
    <property type="component" value="Unassembled WGS sequence"/>
</dbReference>
<dbReference type="STRING" id="1231657.A0A1Y2AAC3"/>
<organism evidence="3 4">
    <name type="scientific">Clohesyomyces aquaticus</name>
    <dbReference type="NCBI Taxonomy" id="1231657"/>
    <lineage>
        <taxon>Eukaryota</taxon>
        <taxon>Fungi</taxon>
        <taxon>Dikarya</taxon>
        <taxon>Ascomycota</taxon>
        <taxon>Pezizomycotina</taxon>
        <taxon>Dothideomycetes</taxon>
        <taxon>Pleosporomycetidae</taxon>
        <taxon>Pleosporales</taxon>
        <taxon>Lindgomycetaceae</taxon>
        <taxon>Clohesyomyces</taxon>
    </lineage>
</organism>
<evidence type="ECO:0000313" key="4">
    <source>
        <dbReference type="Proteomes" id="UP000193144"/>
    </source>
</evidence>
<dbReference type="OrthoDB" id="5283326at2759"/>
<proteinExistence type="predicted"/>
<dbReference type="AlphaFoldDB" id="A0A1Y2AAC3"/>
<sequence length="264" mass="27871">MLVHSFYYLLGGFALARCQTVVFDGRVSKAAVAADFDADGSLFDPEFTKGQGGCCVVFLDASIFAPGGTNPQTAVRRAELMPNPSLSNSNTTTTGVKTLHFSLKPSTLRPLNLSHEYLLVFLERADFTANQISLKTGTLLGSDGATKDELVLLGNSKGGNAAKTLFSTAFDAVDFTNFALVMDFEKNTVQVFSSTGNEALAQQTEPLANDLSGNGAFHFGVNKNPTDPGADVLRTGFQEAGILEGVVYGGIFVEDSADGTVTLS</sequence>
<keyword evidence="1" id="KW-0732">Signal</keyword>
<feature type="signal peptide" evidence="1">
    <location>
        <begin position="1"/>
        <end position="18"/>
    </location>
</feature>
<dbReference type="PANTHER" id="PTHR34612">
    <property type="entry name" value="GH131_N DOMAIN-CONTAINING PROTEIN"/>
    <property type="match status" value="1"/>
</dbReference>
<dbReference type="PANTHER" id="PTHR34612:SF2">
    <property type="entry name" value="GLYCOSIDE HYDROLASE 131 CATALYTIC N-TERMINAL DOMAIN-CONTAINING PROTEIN"/>
    <property type="match status" value="1"/>
</dbReference>
<name>A0A1Y2AAC3_9PLEO</name>
<dbReference type="Gene3D" id="2.60.120.1160">
    <property type="match status" value="1"/>
</dbReference>
<feature type="chain" id="PRO_5012756491" description="Glycoside hydrolase 131 catalytic N-terminal domain-containing protein" evidence="1">
    <location>
        <begin position="19"/>
        <end position="264"/>
    </location>
</feature>
<protein>
    <recommendedName>
        <fullName evidence="2">Glycoside hydrolase 131 catalytic N-terminal domain-containing protein</fullName>
    </recommendedName>
</protein>
<dbReference type="Pfam" id="PF18271">
    <property type="entry name" value="GH131_N"/>
    <property type="match status" value="1"/>
</dbReference>
<dbReference type="EMBL" id="MCFA01000002">
    <property type="protein sequence ID" value="ORY19452.1"/>
    <property type="molecule type" value="Genomic_DNA"/>
</dbReference>